<dbReference type="InterPro" id="IPR010982">
    <property type="entry name" value="Lambda_DNA-bd_dom_sf"/>
</dbReference>
<feature type="domain" description="HTH cro/C1-type" evidence="4">
    <location>
        <begin position="130"/>
        <end position="174"/>
    </location>
</feature>
<dbReference type="Pfam" id="PF00717">
    <property type="entry name" value="Peptidase_S24"/>
    <property type="match status" value="1"/>
</dbReference>
<dbReference type="Gene3D" id="1.10.260.40">
    <property type="entry name" value="lambda repressor-like DNA-binding domains"/>
    <property type="match status" value="2"/>
</dbReference>
<keyword evidence="2" id="KW-0238">DNA-binding</keyword>
<dbReference type="PANTHER" id="PTHR40661:SF3">
    <property type="entry name" value="FELS-1 PROPHAGE TRANSCRIPTIONAL REGULATOR"/>
    <property type="match status" value="1"/>
</dbReference>
<keyword evidence="1" id="KW-0805">Transcription regulation</keyword>
<dbReference type="CDD" id="cd00093">
    <property type="entry name" value="HTH_XRE"/>
    <property type="match status" value="1"/>
</dbReference>
<evidence type="ECO:0000259" key="4">
    <source>
        <dbReference type="PROSITE" id="PS50943"/>
    </source>
</evidence>
<dbReference type="PROSITE" id="PS50943">
    <property type="entry name" value="HTH_CROC1"/>
    <property type="match status" value="1"/>
</dbReference>
<dbReference type="InterPro" id="IPR039418">
    <property type="entry name" value="LexA-like"/>
</dbReference>
<dbReference type="Gene3D" id="2.10.109.10">
    <property type="entry name" value="Umud Fragment, subunit A"/>
    <property type="match status" value="1"/>
</dbReference>
<reference evidence="5 6" key="1">
    <citation type="submission" date="2021-08" db="EMBL/GenBank/DDBJ databases">
        <authorList>
            <person name="Peeters C."/>
        </authorList>
    </citation>
    <scope>NUCLEOTIDE SEQUENCE [LARGE SCALE GENOMIC DNA]</scope>
    <source>
        <strain evidence="5 6">LMG 21510</strain>
    </source>
</reference>
<accession>A0ABM8WY39</accession>
<keyword evidence="6" id="KW-1185">Reference proteome</keyword>
<dbReference type="Proteomes" id="UP000721236">
    <property type="component" value="Unassembled WGS sequence"/>
</dbReference>
<dbReference type="EMBL" id="CAJZAH010000002">
    <property type="protein sequence ID" value="CAG9172459.1"/>
    <property type="molecule type" value="Genomic_DNA"/>
</dbReference>
<dbReference type="CDD" id="cd06529">
    <property type="entry name" value="S24_LexA-like"/>
    <property type="match status" value="1"/>
</dbReference>
<organism evidence="5 6">
    <name type="scientific">Cupriavidus respiraculi</name>
    <dbReference type="NCBI Taxonomy" id="195930"/>
    <lineage>
        <taxon>Bacteria</taxon>
        <taxon>Pseudomonadati</taxon>
        <taxon>Pseudomonadota</taxon>
        <taxon>Betaproteobacteria</taxon>
        <taxon>Burkholderiales</taxon>
        <taxon>Burkholderiaceae</taxon>
        <taxon>Cupriavidus</taxon>
    </lineage>
</organism>
<dbReference type="SUPFAM" id="SSF47413">
    <property type="entry name" value="lambda repressor-like DNA-binding domains"/>
    <property type="match status" value="1"/>
</dbReference>
<sequence>MPQLHTTFKQKANAMFINNAFTCETIARMHETMVRLYEAARKLKDLETPTDVARALNQSQQTINNWERRGMSRAGMIEAQKLIGCSATWLQTGQPPMTTDVGSAAEAAPSGGPGLSERIELILDETKAEQAALAKAAGVTKTTVSQWLSGQIKSMKLEYAAGIQDAFGYNAVWLVMGKGQKRVAVQKDDFQPEPIQASRYRKIPVVAMAQLGDNGHFCDLEYPVGHGDGYLHFISNDPDAYGLRCAGDSMEPRIKEGEFVVIAPNHPVQNGDEVLVKSKDGRVMVKILGFTRDGYTTLLSVNQTHKPIKIPAGDIEKVSFVEAIVKPSAWRPE</sequence>
<dbReference type="InterPro" id="IPR001387">
    <property type="entry name" value="Cro/C1-type_HTH"/>
</dbReference>
<evidence type="ECO:0000256" key="3">
    <source>
        <dbReference type="ARBA" id="ARBA00023163"/>
    </source>
</evidence>
<protein>
    <recommendedName>
        <fullName evidence="4">HTH cro/C1-type domain-containing protein</fullName>
    </recommendedName>
</protein>
<dbReference type="SMART" id="SM00530">
    <property type="entry name" value="HTH_XRE"/>
    <property type="match status" value="2"/>
</dbReference>
<evidence type="ECO:0000256" key="1">
    <source>
        <dbReference type="ARBA" id="ARBA00023015"/>
    </source>
</evidence>
<evidence type="ECO:0000256" key="2">
    <source>
        <dbReference type="ARBA" id="ARBA00023125"/>
    </source>
</evidence>
<evidence type="ECO:0000313" key="6">
    <source>
        <dbReference type="Proteomes" id="UP000721236"/>
    </source>
</evidence>
<dbReference type="InterPro" id="IPR036286">
    <property type="entry name" value="LexA/Signal_pep-like_sf"/>
</dbReference>
<name>A0ABM8WY39_9BURK</name>
<gene>
    <name evidence="5" type="ORF">LMG21510_01981</name>
</gene>
<dbReference type="InterPro" id="IPR015927">
    <property type="entry name" value="Peptidase_S24_S26A/B/C"/>
</dbReference>
<comment type="caution">
    <text evidence="5">The sequence shown here is derived from an EMBL/GenBank/DDBJ whole genome shotgun (WGS) entry which is preliminary data.</text>
</comment>
<evidence type="ECO:0000313" key="5">
    <source>
        <dbReference type="EMBL" id="CAG9172459.1"/>
    </source>
</evidence>
<dbReference type="SUPFAM" id="SSF51306">
    <property type="entry name" value="LexA/Signal peptidase"/>
    <property type="match status" value="1"/>
</dbReference>
<proteinExistence type="predicted"/>
<dbReference type="PANTHER" id="PTHR40661">
    <property type="match status" value="1"/>
</dbReference>
<keyword evidence="3" id="KW-0804">Transcription</keyword>